<dbReference type="GO" id="GO:2001070">
    <property type="term" value="F:starch binding"/>
    <property type="evidence" value="ECO:0007669"/>
    <property type="project" value="InterPro"/>
</dbReference>
<organism evidence="3 4">
    <name type="scientific">Colocasia esculenta</name>
    <name type="common">Wild taro</name>
    <name type="synonym">Arum esculentum</name>
    <dbReference type="NCBI Taxonomy" id="4460"/>
    <lineage>
        <taxon>Eukaryota</taxon>
        <taxon>Viridiplantae</taxon>
        <taxon>Streptophyta</taxon>
        <taxon>Embryophyta</taxon>
        <taxon>Tracheophyta</taxon>
        <taxon>Spermatophyta</taxon>
        <taxon>Magnoliopsida</taxon>
        <taxon>Liliopsida</taxon>
        <taxon>Araceae</taxon>
        <taxon>Aroideae</taxon>
        <taxon>Colocasieae</taxon>
        <taxon>Colocasia</taxon>
    </lineage>
</organism>
<evidence type="ECO:0000313" key="4">
    <source>
        <dbReference type="Proteomes" id="UP000652761"/>
    </source>
</evidence>
<feature type="signal peptide" evidence="1">
    <location>
        <begin position="1"/>
        <end position="29"/>
    </location>
</feature>
<keyword evidence="4" id="KW-1185">Reference proteome</keyword>
<comment type="caution">
    <text evidence="3">The sequence shown here is derived from an EMBL/GenBank/DDBJ whole genome shotgun (WGS) entry which is preliminary data.</text>
</comment>
<dbReference type="OrthoDB" id="1058301at2759"/>
<dbReference type="AlphaFoldDB" id="A0A843VI09"/>
<reference evidence="3" key="1">
    <citation type="submission" date="2017-07" db="EMBL/GenBank/DDBJ databases">
        <title>Taro Niue Genome Assembly and Annotation.</title>
        <authorList>
            <person name="Atibalentja N."/>
            <person name="Keating K."/>
            <person name="Fields C.J."/>
        </authorList>
    </citation>
    <scope>NUCLEOTIDE SEQUENCE</scope>
    <source>
        <strain evidence="3">Niue_2</strain>
        <tissue evidence="3">Leaf</tissue>
    </source>
</reference>
<dbReference type="SUPFAM" id="SSF49452">
    <property type="entry name" value="Starch-binding domain-like"/>
    <property type="match status" value="1"/>
</dbReference>
<proteinExistence type="predicted"/>
<dbReference type="Pfam" id="PF00686">
    <property type="entry name" value="CBM_20"/>
    <property type="match status" value="1"/>
</dbReference>
<evidence type="ECO:0000259" key="2">
    <source>
        <dbReference type="Pfam" id="PF00686"/>
    </source>
</evidence>
<sequence>MQWNSAKLTTLRFWTPAALASAHFGSVGAGQLFPGDSVRSTSRDLCKVLWTIEADVADDQLLYITGDPAALGCWEPEKAIPMSPCKEQAKLWITETEAGYLRLPFVM</sequence>
<dbReference type="InterPro" id="IPR002044">
    <property type="entry name" value="CBM20"/>
</dbReference>
<dbReference type="InterPro" id="IPR013783">
    <property type="entry name" value="Ig-like_fold"/>
</dbReference>
<dbReference type="EMBL" id="NMUH01001629">
    <property type="protein sequence ID" value="MQL94087.1"/>
    <property type="molecule type" value="Genomic_DNA"/>
</dbReference>
<gene>
    <name evidence="3" type="ORF">Taro_026744</name>
</gene>
<evidence type="ECO:0000313" key="3">
    <source>
        <dbReference type="EMBL" id="MQL94087.1"/>
    </source>
</evidence>
<accession>A0A843VI09</accession>
<dbReference type="InterPro" id="IPR013784">
    <property type="entry name" value="Carb-bd-like_fold"/>
</dbReference>
<protein>
    <recommendedName>
        <fullName evidence="2">CBM20 domain-containing protein</fullName>
    </recommendedName>
</protein>
<keyword evidence="1" id="KW-0732">Signal</keyword>
<feature type="chain" id="PRO_5032954650" description="CBM20 domain-containing protein" evidence="1">
    <location>
        <begin position="30"/>
        <end position="107"/>
    </location>
</feature>
<feature type="domain" description="CBM20" evidence="2">
    <location>
        <begin position="47"/>
        <end position="95"/>
    </location>
</feature>
<dbReference type="Gene3D" id="2.60.40.10">
    <property type="entry name" value="Immunoglobulins"/>
    <property type="match status" value="1"/>
</dbReference>
<evidence type="ECO:0000256" key="1">
    <source>
        <dbReference type="SAM" id="SignalP"/>
    </source>
</evidence>
<name>A0A843VI09_COLES</name>
<dbReference type="Proteomes" id="UP000652761">
    <property type="component" value="Unassembled WGS sequence"/>
</dbReference>